<dbReference type="PROSITE" id="PS00374">
    <property type="entry name" value="MGMT"/>
    <property type="match status" value="1"/>
</dbReference>
<feature type="domain" description="Methylated-DNA-[protein]-cysteine S-methyltransferase DNA binding" evidence="9">
    <location>
        <begin position="67"/>
        <end position="146"/>
    </location>
</feature>
<dbReference type="EC" id="2.1.1.63" evidence="3"/>
<comment type="caution">
    <text evidence="10">The sequence shown here is derived from an EMBL/GenBank/DDBJ whole genome shotgun (WGS) entry which is preliminary data.</text>
</comment>
<dbReference type="SUPFAM" id="SSF46767">
    <property type="entry name" value="Methylated DNA-protein cysteine methyltransferase, C-terminal domain"/>
    <property type="match status" value="1"/>
</dbReference>
<dbReference type="AlphaFoldDB" id="A0A932CNI7"/>
<dbReference type="CDD" id="cd06445">
    <property type="entry name" value="ATase"/>
    <property type="match status" value="1"/>
</dbReference>
<comment type="catalytic activity">
    <reaction evidence="1">
        <text>a 4-O-methyl-thymidine in DNA + L-cysteinyl-[protein] = a thymidine in DNA + S-methyl-L-cysteinyl-[protein]</text>
        <dbReference type="Rhea" id="RHEA:53428"/>
        <dbReference type="Rhea" id="RHEA-COMP:10131"/>
        <dbReference type="Rhea" id="RHEA-COMP:10132"/>
        <dbReference type="Rhea" id="RHEA-COMP:13555"/>
        <dbReference type="Rhea" id="RHEA-COMP:13556"/>
        <dbReference type="ChEBI" id="CHEBI:29950"/>
        <dbReference type="ChEBI" id="CHEBI:82612"/>
        <dbReference type="ChEBI" id="CHEBI:137386"/>
        <dbReference type="ChEBI" id="CHEBI:137387"/>
        <dbReference type="EC" id="2.1.1.63"/>
    </reaction>
</comment>
<dbReference type="NCBIfam" id="TIGR00589">
    <property type="entry name" value="ogt"/>
    <property type="match status" value="1"/>
</dbReference>
<comment type="catalytic activity">
    <reaction evidence="8">
        <text>a 6-O-methyl-2'-deoxyguanosine in DNA + L-cysteinyl-[protein] = S-methyl-L-cysteinyl-[protein] + a 2'-deoxyguanosine in DNA</text>
        <dbReference type="Rhea" id="RHEA:24000"/>
        <dbReference type="Rhea" id="RHEA-COMP:10131"/>
        <dbReference type="Rhea" id="RHEA-COMP:10132"/>
        <dbReference type="Rhea" id="RHEA-COMP:11367"/>
        <dbReference type="Rhea" id="RHEA-COMP:11368"/>
        <dbReference type="ChEBI" id="CHEBI:29950"/>
        <dbReference type="ChEBI" id="CHEBI:82612"/>
        <dbReference type="ChEBI" id="CHEBI:85445"/>
        <dbReference type="ChEBI" id="CHEBI:85448"/>
        <dbReference type="EC" id="2.1.1.63"/>
    </reaction>
</comment>
<evidence type="ECO:0000256" key="1">
    <source>
        <dbReference type="ARBA" id="ARBA00001286"/>
    </source>
</evidence>
<keyword evidence="7" id="KW-0234">DNA repair</keyword>
<evidence type="ECO:0000256" key="8">
    <source>
        <dbReference type="ARBA" id="ARBA00049348"/>
    </source>
</evidence>
<dbReference type="FunFam" id="1.10.10.10:FF:000214">
    <property type="entry name" value="Methylated-DNA--protein-cysteine methyltransferase"/>
    <property type="match status" value="1"/>
</dbReference>
<evidence type="ECO:0000313" key="11">
    <source>
        <dbReference type="Proteomes" id="UP000769766"/>
    </source>
</evidence>
<name>A0A932CNI7_UNCTE</name>
<dbReference type="InterPro" id="IPR036217">
    <property type="entry name" value="MethylDNA_cys_MeTrfase_DNAb"/>
</dbReference>
<protein>
    <recommendedName>
        <fullName evidence="3">methylated-DNA--[protein]-cysteine S-methyltransferase</fullName>
        <ecNumber evidence="3">2.1.1.63</ecNumber>
    </recommendedName>
</protein>
<evidence type="ECO:0000313" key="10">
    <source>
        <dbReference type="EMBL" id="MBI2876384.1"/>
    </source>
</evidence>
<evidence type="ECO:0000256" key="5">
    <source>
        <dbReference type="ARBA" id="ARBA00022679"/>
    </source>
</evidence>
<evidence type="ECO:0000256" key="6">
    <source>
        <dbReference type="ARBA" id="ARBA00022763"/>
    </source>
</evidence>
<dbReference type="InterPro" id="IPR014048">
    <property type="entry name" value="MethylDNA_cys_MeTrfase_DNA-bd"/>
</dbReference>
<dbReference type="Proteomes" id="UP000769766">
    <property type="component" value="Unassembled WGS sequence"/>
</dbReference>
<keyword evidence="6" id="KW-0227">DNA damage</keyword>
<sequence>MGEDLPPATGGDGEVDAGVRLRLEREFGLPAVRDEAPCKDLVDWLSRYLAGDPGRFEGKLDLGRGTDFQRRVWEEVWRIPYGEVRSYGWIAERVGSPNGQRAVGQANGANPIPLAIPCHRVIRSDGQLGGYTCGLGLKERLLAREKARS</sequence>
<evidence type="ECO:0000256" key="3">
    <source>
        <dbReference type="ARBA" id="ARBA00011918"/>
    </source>
</evidence>
<dbReference type="EMBL" id="JACPRF010000178">
    <property type="protein sequence ID" value="MBI2876384.1"/>
    <property type="molecule type" value="Genomic_DNA"/>
</dbReference>
<evidence type="ECO:0000256" key="7">
    <source>
        <dbReference type="ARBA" id="ARBA00023204"/>
    </source>
</evidence>
<dbReference type="GO" id="GO:0003908">
    <property type="term" value="F:methylated-DNA-[protein]-cysteine S-methyltransferase activity"/>
    <property type="evidence" value="ECO:0007669"/>
    <property type="project" value="UniProtKB-EC"/>
</dbReference>
<dbReference type="GO" id="GO:0006281">
    <property type="term" value="P:DNA repair"/>
    <property type="evidence" value="ECO:0007669"/>
    <property type="project" value="UniProtKB-KW"/>
</dbReference>
<dbReference type="Gene3D" id="1.10.10.10">
    <property type="entry name" value="Winged helix-like DNA-binding domain superfamily/Winged helix DNA-binding domain"/>
    <property type="match status" value="1"/>
</dbReference>
<dbReference type="InterPro" id="IPR001497">
    <property type="entry name" value="MethylDNA_cys_MeTrfase_AS"/>
</dbReference>
<dbReference type="GO" id="GO:0032259">
    <property type="term" value="P:methylation"/>
    <property type="evidence" value="ECO:0007669"/>
    <property type="project" value="UniProtKB-KW"/>
</dbReference>
<gene>
    <name evidence="10" type="ORF">HYY20_05840</name>
</gene>
<evidence type="ECO:0000259" key="9">
    <source>
        <dbReference type="Pfam" id="PF01035"/>
    </source>
</evidence>
<evidence type="ECO:0000256" key="4">
    <source>
        <dbReference type="ARBA" id="ARBA00022603"/>
    </source>
</evidence>
<dbReference type="InterPro" id="IPR036388">
    <property type="entry name" value="WH-like_DNA-bd_sf"/>
</dbReference>
<keyword evidence="4" id="KW-0489">Methyltransferase</keyword>
<keyword evidence="5" id="KW-0808">Transferase</keyword>
<evidence type="ECO:0000256" key="2">
    <source>
        <dbReference type="ARBA" id="ARBA00008711"/>
    </source>
</evidence>
<proteinExistence type="inferred from homology"/>
<dbReference type="PANTHER" id="PTHR10815">
    <property type="entry name" value="METHYLATED-DNA--PROTEIN-CYSTEINE METHYLTRANSFERASE"/>
    <property type="match status" value="1"/>
</dbReference>
<accession>A0A932CNI7</accession>
<dbReference type="PANTHER" id="PTHR10815:SF13">
    <property type="entry name" value="METHYLATED-DNA--PROTEIN-CYSTEINE METHYLTRANSFERASE"/>
    <property type="match status" value="1"/>
</dbReference>
<reference evidence="10" key="1">
    <citation type="submission" date="2020-07" db="EMBL/GenBank/DDBJ databases">
        <title>Huge and variable diversity of episymbiotic CPR bacteria and DPANN archaea in groundwater ecosystems.</title>
        <authorList>
            <person name="He C.Y."/>
            <person name="Keren R."/>
            <person name="Whittaker M."/>
            <person name="Farag I.F."/>
            <person name="Doudna J."/>
            <person name="Cate J.H.D."/>
            <person name="Banfield J.F."/>
        </authorList>
    </citation>
    <scope>NUCLEOTIDE SEQUENCE</scope>
    <source>
        <strain evidence="10">NC_groundwater_672_Ag_B-0.1um_62_36</strain>
    </source>
</reference>
<organism evidence="10 11">
    <name type="scientific">Tectimicrobiota bacterium</name>
    <dbReference type="NCBI Taxonomy" id="2528274"/>
    <lineage>
        <taxon>Bacteria</taxon>
        <taxon>Pseudomonadati</taxon>
        <taxon>Nitrospinota/Tectimicrobiota group</taxon>
        <taxon>Candidatus Tectimicrobiota</taxon>
    </lineage>
</organism>
<comment type="similarity">
    <text evidence="2">Belongs to the MGMT family.</text>
</comment>
<dbReference type="Pfam" id="PF01035">
    <property type="entry name" value="DNA_binding_1"/>
    <property type="match status" value="1"/>
</dbReference>